<evidence type="ECO:0000313" key="2">
    <source>
        <dbReference type="Proteomes" id="UP000054248"/>
    </source>
</evidence>
<dbReference type="OrthoDB" id="3226877at2759"/>
<reference evidence="1 2" key="1">
    <citation type="submission" date="2014-04" db="EMBL/GenBank/DDBJ databases">
        <authorList>
            <consortium name="DOE Joint Genome Institute"/>
            <person name="Kuo A."/>
            <person name="Girlanda M."/>
            <person name="Perotto S."/>
            <person name="Kohler A."/>
            <person name="Nagy L.G."/>
            <person name="Floudas D."/>
            <person name="Copeland A."/>
            <person name="Barry K.W."/>
            <person name="Cichocki N."/>
            <person name="Veneault-Fourrey C."/>
            <person name="LaButti K."/>
            <person name="Lindquist E.A."/>
            <person name="Lipzen A."/>
            <person name="Lundell T."/>
            <person name="Morin E."/>
            <person name="Murat C."/>
            <person name="Sun H."/>
            <person name="Tunlid A."/>
            <person name="Henrissat B."/>
            <person name="Grigoriev I.V."/>
            <person name="Hibbett D.S."/>
            <person name="Martin F."/>
            <person name="Nordberg H.P."/>
            <person name="Cantor M.N."/>
            <person name="Hua S.X."/>
        </authorList>
    </citation>
    <scope>NUCLEOTIDE SEQUENCE [LARGE SCALE GENOMIC DNA]</scope>
    <source>
        <strain evidence="1 2">MUT 4182</strain>
    </source>
</reference>
<evidence type="ECO:0000313" key="1">
    <source>
        <dbReference type="EMBL" id="KIO26860.1"/>
    </source>
</evidence>
<dbReference type="EMBL" id="KN823018">
    <property type="protein sequence ID" value="KIO26860.1"/>
    <property type="molecule type" value="Genomic_DNA"/>
</dbReference>
<sequence length="118" mass="13619">MRLEFNRLWELYNRQKSQFEQLTAVKEFFSQKAHSEVVKLWAKYRDLRNQIEDLATQRVTMRVSQAADVMATSELRNGGFADQLTGAKRIESPEIFTDNPFVDSGPSIVSPFSNPQYA</sequence>
<accession>A0A0C3Q9U4</accession>
<dbReference type="Proteomes" id="UP000054248">
    <property type="component" value="Unassembled WGS sequence"/>
</dbReference>
<dbReference type="AlphaFoldDB" id="A0A0C3Q9U4"/>
<keyword evidence="2" id="KW-1185">Reference proteome</keyword>
<gene>
    <name evidence="1" type="ORF">M407DRAFT_23918</name>
</gene>
<organism evidence="1 2">
    <name type="scientific">Tulasnella calospora MUT 4182</name>
    <dbReference type="NCBI Taxonomy" id="1051891"/>
    <lineage>
        <taxon>Eukaryota</taxon>
        <taxon>Fungi</taxon>
        <taxon>Dikarya</taxon>
        <taxon>Basidiomycota</taxon>
        <taxon>Agaricomycotina</taxon>
        <taxon>Agaricomycetes</taxon>
        <taxon>Cantharellales</taxon>
        <taxon>Tulasnellaceae</taxon>
        <taxon>Tulasnella</taxon>
    </lineage>
</organism>
<protein>
    <submittedName>
        <fullName evidence="1">Uncharacterized protein</fullName>
    </submittedName>
</protein>
<dbReference type="HOGENOM" id="CLU_2074893_0_0_1"/>
<reference evidence="2" key="2">
    <citation type="submission" date="2015-01" db="EMBL/GenBank/DDBJ databases">
        <title>Evolutionary Origins and Diversification of the Mycorrhizal Mutualists.</title>
        <authorList>
            <consortium name="DOE Joint Genome Institute"/>
            <consortium name="Mycorrhizal Genomics Consortium"/>
            <person name="Kohler A."/>
            <person name="Kuo A."/>
            <person name="Nagy L.G."/>
            <person name="Floudas D."/>
            <person name="Copeland A."/>
            <person name="Barry K.W."/>
            <person name="Cichocki N."/>
            <person name="Veneault-Fourrey C."/>
            <person name="LaButti K."/>
            <person name="Lindquist E.A."/>
            <person name="Lipzen A."/>
            <person name="Lundell T."/>
            <person name="Morin E."/>
            <person name="Murat C."/>
            <person name="Riley R."/>
            <person name="Ohm R."/>
            <person name="Sun H."/>
            <person name="Tunlid A."/>
            <person name="Henrissat B."/>
            <person name="Grigoriev I.V."/>
            <person name="Hibbett D.S."/>
            <person name="Martin F."/>
        </authorList>
    </citation>
    <scope>NUCLEOTIDE SEQUENCE [LARGE SCALE GENOMIC DNA]</scope>
    <source>
        <strain evidence="2">MUT 4182</strain>
    </source>
</reference>
<proteinExistence type="predicted"/>
<name>A0A0C3Q9U4_9AGAM</name>